<evidence type="ECO:0000313" key="3">
    <source>
        <dbReference type="Proteomes" id="UP001060919"/>
    </source>
</evidence>
<feature type="chain" id="PRO_5037595336" description="Outer membrane protein beta-barrel domain-containing protein" evidence="1">
    <location>
        <begin position="21"/>
        <end position="213"/>
    </location>
</feature>
<keyword evidence="1" id="KW-0732">Signal</keyword>
<evidence type="ECO:0008006" key="4">
    <source>
        <dbReference type="Google" id="ProtNLM"/>
    </source>
</evidence>
<reference evidence="2" key="1">
    <citation type="submission" date="2022-09" db="EMBL/GenBank/DDBJ databases">
        <title>Aureispira anguillicida sp. nov., isolated from Leptocephalus of Japanese eel Anguilla japonica.</title>
        <authorList>
            <person name="Yuasa K."/>
            <person name="Mekata T."/>
            <person name="Ikunari K."/>
        </authorList>
    </citation>
    <scope>NUCLEOTIDE SEQUENCE</scope>
    <source>
        <strain evidence="2">EL160426</strain>
    </source>
</reference>
<organism evidence="2 3">
    <name type="scientific">Aureispira anguillae</name>
    <dbReference type="NCBI Taxonomy" id="2864201"/>
    <lineage>
        <taxon>Bacteria</taxon>
        <taxon>Pseudomonadati</taxon>
        <taxon>Bacteroidota</taxon>
        <taxon>Saprospiria</taxon>
        <taxon>Saprospirales</taxon>
        <taxon>Saprospiraceae</taxon>
        <taxon>Aureispira</taxon>
    </lineage>
</organism>
<gene>
    <name evidence="2" type="ORF">AsAng_0036750</name>
</gene>
<dbReference type="Proteomes" id="UP001060919">
    <property type="component" value="Chromosome"/>
</dbReference>
<feature type="signal peptide" evidence="1">
    <location>
        <begin position="1"/>
        <end position="20"/>
    </location>
</feature>
<dbReference type="KEGG" id="aup:AsAng_0036750"/>
<dbReference type="RefSeq" id="WP_264788288.1">
    <property type="nucleotide sequence ID" value="NZ_AP026867.1"/>
</dbReference>
<dbReference type="AlphaFoldDB" id="A0A915YGW4"/>
<accession>A0A915YGW4</accession>
<protein>
    <recommendedName>
        <fullName evidence="4">Outer membrane protein beta-barrel domain-containing protein</fullName>
    </recommendedName>
</protein>
<sequence>MQQRLLFLLFILLSTQLSWAQVDEELPDDEVIDNTVIKNDPQKRKEIKEKKDKVKIDNLFVGTTFSLSFGNFIFVDISPYAGYLLGKYVGIGVGATYIYSAYFNGRQYVGDHVYGGRIFTNLRPFPEIRGLRGVYAHVEGEYLNHTEYSKGQLVRRFVPAVNLGLGYNTSFDKGFSFTAEFLVNALWFGQYSSGRPTVYNSPWQYRIGIYYAF</sequence>
<proteinExistence type="predicted"/>
<evidence type="ECO:0000313" key="2">
    <source>
        <dbReference type="EMBL" id="BDS12950.1"/>
    </source>
</evidence>
<name>A0A915YGW4_9BACT</name>
<dbReference type="EMBL" id="AP026867">
    <property type="protein sequence ID" value="BDS12950.1"/>
    <property type="molecule type" value="Genomic_DNA"/>
</dbReference>
<evidence type="ECO:0000256" key="1">
    <source>
        <dbReference type="SAM" id="SignalP"/>
    </source>
</evidence>
<keyword evidence="3" id="KW-1185">Reference proteome</keyword>